<proteinExistence type="evidence at transcript level"/>
<accession>Q7XZR3</accession>
<feature type="chain" id="PRO_5004297100" evidence="1">
    <location>
        <begin position="27"/>
        <end position="223"/>
    </location>
</feature>
<dbReference type="EMBL" id="AB112478">
    <property type="protein sequence ID" value="BAC77695.1"/>
    <property type="molecule type" value="mRNA"/>
</dbReference>
<reference evidence="2" key="1">
    <citation type="submission" date="2003-06" db="EMBL/GenBank/DDBJ databases">
        <title>Atriplex nummularia salt-induced protein 4.</title>
        <authorList>
            <person name="Tabuchi T."/>
            <person name="Azuma T."/>
            <person name="Nanmori T."/>
            <person name="Yasuda T."/>
        </authorList>
    </citation>
    <scope>NUCLEOTIDE SEQUENCE</scope>
</reference>
<dbReference type="AlphaFoldDB" id="Q7XZR3"/>
<feature type="signal peptide" evidence="1">
    <location>
        <begin position="1"/>
        <end position="26"/>
    </location>
</feature>
<keyword evidence="1" id="KW-0732">Signal</keyword>
<gene>
    <name evidence="2" type="primary">AnSIP4</name>
</gene>
<name>Q7XZR3_ATRNU</name>
<organism evidence="2">
    <name type="scientific">Atriplex nummularia</name>
    <name type="common">Old man saltbush</name>
    <name type="synonym">Atriplex johnstonii</name>
    <dbReference type="NCBI Taxonomy" id="3553"/>
    <lineage>
        <taxon>Eukaryota</taxon>
        <taxon>Viridiplantae</taxon>
        <taxon>Streptophyta</taxon>
        <taxon>Embryophyta</taxon>
        <taxon>Tracheophyta</taxon>
        <taxon>Spermatophyta</taxon>
        <taxon>Magnoliopsida</taxon>
        <taxon>eudicotyledons</taxon>
        <taxon>Gunneridae</taxon>
        <taxon>Pentapetalae</taxon>
        <taxon>Caryophyllales</taxon>
        <taxon>Chenopodiaceae</taxon>
        <taxon>Chenopodioideae</taxon>
        <taxon>Atripliceae</taxon>
        <taxon>Atriplex</taxon>
    </lineage>
</organism>
<sequence length="223" mass="24160">MKMSLKTATIYLALLALTLTLSSAHAHWTATSIPKFLQRYELPSSIILTDVQRFGCNYQLTDDKVSGDDNGGIKPIPSISVKGGYNTQKMGGVQEYTAVMGASSSVTIIVKLIQAHADPAGINGKIYGEFAFGSQFTLFEQANDNAINTRQGYPIQLIQSQLSVPGNVLQMQIEANLKENDGDNINYVIAEGKAVFTVKNPNVSESKTINGKDGSIEVKVIWN</sequence>
<evidence type="ECO:0000313" key="2">
    <source>
        <dbReference type="EMBL" id="BAC77695.1"/>
    </source>
</evidence>
<protein>
    <submittedName>
        <fullName evidence="2">Salt-induced protein</fullName>
    </submittedName>
</protein>
<evidence type="ECO:0000256" key="1">
    <source>
        <dbReference type="SAM" id="SignalP"/>
    </source>
</evidence>